<name>A0A8H3HZ25_9AGAM</name>
<comment type="caution">
    <text evidence="3">The sequence shown here is derived from an EMBL/GenBank/DDBJ whole genome shotgun (WGS) entry which is preliminary data.</text>
</comment>
<dbReference type="InterPro" id="IPR045341">
    <property type="entry name" value="DUF6532"/>
</dbReference>
<feature type="compositionally biased region" description="Basic and acidic residues" evidence="1">
    <location>
        <begin position="39"/>
        <end position="57"/>
    </location>
</feature>
<proteinExistence type="predicted"/>
<dbReference type="AlphaFoldDB" id="A0A8H3HZ25"/>
<feature type="compositionally biased region" description="Basic residues" evidence="1">
    <location>
        <begin position="1"/>
        <end position="11"/>
    </location>
</feature>
<feature type="compositionally biased region" description="Polar residues" evidence="1">
    <location>
        <begin position="12"/>
        <end position="23"/>
    </location>
</feature>
<feature type="region of interest" description="Disordered" evidence="1">
    <location>
        <begin position="1"/>
        <end position="153"/>
    </location>
</feature>
<feature type="region of interest" description="Disordered" evidence="1">
    <location>
        <begin position="316"/>
        <end position="375"/>
    </location>
</feature>
<feature type="compositionally biased region" description="Basic and acidic residues" evidence="1">
    <location>
        <begin position="98"/>
        <end position="108"/>
    </location>
</feature>
<protein>
    <recommendedName>
        <fullName evidence="2">DUF6532 domain-containing protein</fullName>
    </recommendedName>
</protein>
<evidence type="ECO:0000313" key="3">
    <source>
        <dbReference type="EMBL" id="CAE7174718.1"/>
    </source>
</evidence>
<feature type="compositionally biased region" description="Polar residues" evidence="1">
    <location>
        <begin position="434"/>
        <end position="444"/>
    </location>
</feature>
<organism evidence="3 4">
    <name type="scientific">Rhizoctonia solani</name>
    <dbReference type="NCBI Taxonomy" id="456999"/>
    <lineage>
        <taxon>Eukaryota</taxon>
        <taxon>Fungi</taxon>
        <taxon>Dikarya</taxon>
        <taxon>Basidiomycota</taxon>
        <taxon>Agaricomycotina</taxon>
        <taxon>Agaricomycetes</taxon>
        <taxon>Cantharellales</taxon>
        <taxon>Ceratobasidiaceae</taxon>
        <taxon>Rhizoctonia</taxon>
    </lineage>
</organism>
<feature type="domain" description="DUF6532" evidence="2">
    <location>
        <begin position="692"/>
        <end position="882"/>
    </location>
</feature>
<feature type="compositionally biased region" description="Low complexity" evidence="1">
    <location>
        <begin position="445"/>
        <end position="458"/>
    </location>
</feature>
<accession>A0A8H3HZ25</accession>
<evidence type="ECO:0000259" key="2">
    <source>
        <dbReference type="Pfam" id="PF20149"/>
    </source>
</evidence>
<feature type="compositionally biased region" description="Low complexity" evidence="1">
    <location>
        <begin position="550"/>
        <end position="566"/>
    </location>
</feature>
<feature type="compositionally biased region" description="Low complexity" evidence="1">
    <location>
        <begin position="352"/>
        <end position="365"/>
    </location>
</feature>
<evidence type="ECO:0000313" key="4">
    <source>
        <dbReference type="Proteomes" id="UP000663827"/>
    </source>
</evidence>
<dbReference type="Pfam" id="PF20149">
    <property type="entry name" value="DUF6532"/>
    <property type="match status" value="1"/>
</dbReference>
<reference evidence="3" key="1">
    <citation type="submission" date="2021-01" db="EMBL/GenBank/DDBJ databases">
        <authorList>
            <person name="Kaushik A."/>
        </authorList>
    </citation>
    <scope>NUCLEOTIDE SEQUENCE</scope>
    <source>
        <strain evidence="3">AG5</strain>
    </source>
</reference>
<feature type="region of interest" description="Disordered" evidence="1">
    <location>
        <begin position="615"/>
        <end position="642"/>
    </location>
</feature>
<dbReference type="Proteomes" id="UP000663827">
    <property type="component" value="Unassembled WGS sequence"/>
</dbReference>
<feature type="region of interest" description="Disordered" evidence="1">
    <location>
        <begin position="199"/>
        <end position="298"/>
    </location>
</feature>
<gene>
    <name evidence="3" type="ORF">RDB_LOCUS110291</name>
</gene>
<evidence type="ECO:0000256" key="1">
    <source>
        <dbReference type="SAM" id="MobiDB-lite"/>
    </source>
</evidence>
<dbReference type="EMBL" id="CAJNJQ010002410">
    <property type="protein sequence ID" value="CAE7174718.1"/>
    <property type="molecule type" value="Genomic_DNA"/>
</dbReference>
<feature type="compositionally biased region" description="Basic and acidic residues" evidence="1">
    <location>
        <begin position="72"/>
        <end position="90"/>
    </location>
</feature>
<feature type="region of interest" description="Disordered" evidence="1">
    <location>
        <begin position="421"/>
        <end position="597"/>
    </location>
</feature>
<feature type="compositionally biased region" description="Acidic residues" evidence="1">
    <location>
        <begin position="281"/>
        <end position="296"/>
    </location>
</feature>
<feature type="compositionally biased region" description="Polar residues" evidence="1">
    <location>
        <begin position="131"/>
        <end position="153"/>
    </location>
</feature>
<feature type="compositionally biased region" description="Polar residues" evidence="1">
    <location>
        <begin position="58"/>
        <end position="71"/>
    </location>
</feature>
<feature type="region of interest" description="Disordered" evidence="1">
    <location>
        <begin position="966"/>
        <end position="1012"/>
    </location>
</feature>
<sequence>MPRTNKPRSKKPPTNTNNSSQPRSDVDEAPVGLFDFPPDDVRSREFVTGHREPRSTERNVQYQATRASGESTRQKSIDTRARNRSLESNKSRRRSSKSRHDNKNREGPDPSDTEAVSAASQRGRPRATRRLSLSASPEPTTNEHNQSTQASNNSQFTYEYETLTHEGLVQYAKEEFNLDVEGRSTHDILELLRLAEAEQAPQVGSTRRPPSIVMLPPTPLGVGGGWSQNIVSSKRRRSQVSTPSNDDDAGKPRRRVTVEEVEDVDAFKPQQQLSGRKLLEEVEEDTATESETDDEPAQTTDLSARLVAEHIVSACPGSSANIDVGPRPPQRGTHAPPPTRDNTPATVLDSEPSIPSSHSLGGSPPLHRDSGSQYGLSIPPDLARLLPVSFFRPLTGPTHARLRAEAMLRFLTDALRNSDTADAQAAGAGEVNPESDTSQRATRGSLSHPPQSPPLSRSETTSAQLDEVPETEFDTASDNSRPAKRDSPATRTYGGSRSHHPDSESLSRPDAPTVISTDANNDVEELPQPNSPSLTPSQLLRRERVRATGSRPAASSHRAAPCTQRPTTRRQSRRPLGGKGNAIGRAVGGTRRPDPASAARNDMLAFNRAVAQGEATSLVDSVARQSDRTARRSPPLSRPADELLEDDEEMIAQAEAYAKLTWPLRPSRIRKPKPLARDVSGIDRQILTMAKIHLFAYALVEGIYQTRSTFLRWASDVHEATSQVELPDRPYNKPKHEIYEIMVNSIATRRGKAKELLREFVARVSGFRQNMKKHEVIQCNIDIFNRLYPNNFHCKSFKPRQGDYEHPEIGHCIALVIFYGPNSVGVLYPEYFREMPLTAVAFCLAIWQFCLEEWASGWRQNGDLGAGAMREKYEAQLAGLKELRRIAPRRMSRLQNEWRDYVIDYSGALLDPAEQSTVDLAGPLQMRPDTPEQDDVMSVEELNDRLFETARQASIQDRMAEIAAEELAAPMDVEDSGSRDSTPHSRPSTPVPVEQNEYGVLTARSKGKNRAK</sequence>